<dbReference type="InterPro" id="IPR038885">
    <property type="entry name" value="PLB1"/>
</dbReference>
<proteinExistence type="predicted"/>
<dbReference type="PANTHER" id="PTHR21325:SF31">
    <property type="entry name" value="GH22081P-RELATED"/>
    <property type="match status" value="1"/>
</dbReference>
<reference evidence="3 4" key="1">
    <citation type="submission" date="2017-03" db="EMBL/GenBank/DDBJ databases">
        <title>Widespread Adenine N6-methylation of Active Genes in Fungi.</title>
        <authorList>
            <consortium name="DOE Joint Genome Institute"/>
            <person name="Mondo S.J."/>
            <person name="Dannebaum R.O."/>
            <person name="Kuo R.C."/>
            <person name="Louie K.B."/>
            <person name="Bewick A.J."/>
            <person name="Labutti K."/>
            <person name="Haridas S."/>
            <person name="Kuo A."/>
            <person name="Salamov A."/>
            <person name="Ahrendt S.R."/>
            <person name="Lau R."/>
            <person name="Bowen B.P."/>
            <person name="Lipzen A."/>
            <person name="Sullivan W."/>
            <person name="Andreopoulos W.B."/>
            <person name="Clum A."/>
            <person name="Lindquist E."/>
            <person name="Daum C."/>
            <person name="Northen T.R."/>
            <person name="Ramamoorthy G."/>
            <person name="Schmitz R.J."/>
            <person name="Gryganskyi A."/>
            <person name="Culley D."/>
            <person name="Magnuson J."/>
            <person name="James T.Y."/>
            <person name="O'Malley M.A."/>
            <person name="Stajich J.E."/>
            <person name="Spatafora J.W."/>
            <person name="Visel A."/>
            <person name="Grigoriev I.V."/>
        </authorList>
    </citation>
    <scope>NUCLEOTIDE SEQUENCE [LARGE SCALE GENOMIC DNA]</scope>
    <source>
        <strain evidence="3 4">NRRL Y-17943</strain>
    </source>
</reference>
<dbReference type="InParanoid" id="A0A1Y1UAF0"/>
<feature type="chain" id="PRO_5012305024" description="SGNH hydrolase-type esterase domain-containing protein" evidence="2">
    <location>
        <begin position="20"/>
        <end position="430"/>
    </location>
</feature>
<protein>
    <recommendedName>
        <fullName evidence="5">SGNH hydrolase-type esterase domain-containing protein</fullName>
    </recommendedName>
</protein>
<evidence type="ECO:0000313" key="4">
    <source>
        <dbReference type="Proteomes" id="UP000193218"/>
    </source>
</evidence>
<keyword evidence="2" id="KW-0732">Signal</keyword>
<dbReference type="Proteomes" id="UP000193218">
    <property type="component" value="Unassembled WGS sequence"/>
</dbReference>
<dbReference type="PANTHER" id="PTHR21325">
    <property type="entry name" value="PHOSPHOLIPASE B, PLB1"/>
    <property type="match status" value="1"/>
</dbReference>
<gene>
    <name evidence="3" type="ORF">BD324DRAFT_112149</name>
</gene>
<evidence type="ECO:0008006" key="5">
    <source>
        <dbReference type="Google" id="ProtNLM"/>
    </source>
</evidence>
<dbReference type="RefSeq" id="XP_021869229.1">
    <property type="nucleotide sequence ID" value="XM_022011936.1"/>
</dbReference>
<dbReference type="AlphaFoldDB" id="A0A1Y1UAF0"/>
<feature type="signal peptide" evidence="2">
    <location>
        <begin position="1"/>
        <end position="19"/>
    </location>
</feature>
<dbReference type="InterPro" id="IPR001087">
    <property type="entry name" value="GDSL"/>
</dbReference>
<dbReference type="OrthoDB" id="10265800at2759"/>
<dbReference type="Gene3D" id="3.40.50.1110">
    <property type="entry name" value="SGNH hydrolase"/>
    <property type="match status" value="1"/>
</dbReference>
<organism evidence="3 4">
    <name type="scientific">Kockovaella imperatae</name>
    <dbReference type="NCBI Taxonomy" id="4999"/>
    <lineage>
        <taxon>Eukaryota</taxon>
        <taxon>Fungi</taxon>
        <taxon>Dikarya</taxon>
        <taxon>Basidiomycota</taxon>
        <taxon>Agaricomycotina</taxon>
        <taxon>Tremellomycetes</taxon>
        <taxon>Tremellales</taxon>
        <taxon>Cuniculitremaceae</taxon>
        <taxon>Kockovaella</taxon>
    </lineage>
</organism>
<dbReference type="SUPFAM" id="SSF52266">
    <property type="entry name" value="SGNH hydrolase"/>
    <property type="match status" value="1"/>
</dbReference>
<dbReference type="STRING" id="4999.A0A1Y1UAF0"/>
<keyword evidence="4" id="KW-1185">Reference proteome</keyword>
<dbReference type="EMBL" id="NBSH01000012">
    <property type="protein sequence ID" value="ORX35013.1"/>
    <property type="molecule type" value="Genomic_DNA"/>
</dbReference>
<accession>A0A1Y1UAF0</accession>
<feature type="region of interest" description="Disordered" evidence="1">
    <location>
        <begin position="26"/>
        <end position="52"/>
    </location>
</feature>
<name>A0A1Y1UAF0_9TREE</name>
<evidence type="ECO:0000313" key="3">
    <source>
        <dbReference type="EMBL" id="ORX35013.1"/>
    </source>
</evidence>
<dbReference type="GeneID" id="33553744"/>
<dbReference type="GO" id="GO:0006644">
    <property type="term" value="P:phospholipid metabolic process"/>
    <property type="evidence" value="ECO:0007669"/>
    <property type="project" value="TreeGrafter"/>
</dbReference>
<evidence type="ECO:0000256" key="1">
    <source>
        <dbReference type="SAM" id="MobiDB-lite"/>
    </source>
</evidence>
<dbReference type="GO" id="GO:0004620">
    <property type="term" value="F:phospholipase activity"/>
    <property type="evidence" value="ECO:0007669"/>
    <property type="project" value="InterPro"/>
</dbReference>
<comment type="caution">
    <text evidence="3">The sequence shown here is derived from an EMBL/GenBank/DDBJ whole genome shotgun (WGS) entry which is preliminary data.</text>
</comment>
<evidence type="ECO:0000256" key="2">
    <source>
        <dbReference type="SAM" id="SignalP"/>
    </source>
</evidence>
<sequence length="430" mass="47357">MKLDRPNLFTLAILSNVSAALLTGRLSDSDTSSGRSPWPWPGTSDPQPDLPGRYVSFQDLHRCPSLTPKDDTPSSAKDVRPDDIKVIMAIGDSITVGFLARPTSSSSSILSIKEWRGLSYPIGGDEGAITLPNILSRWSLTTGQSHSYIFDSRPKANTQHPLGVPPVPPSVSATSNWQDDLWTSYKGLNGAVSGSTSLSLYSQVRDYILPRLSKMNVSDTEWKFVNVGIGANDICAFCLAPNSTLPLVGSPEEFAEGIKDAVDLLRKHVPRLIVNIIGLFKVSSLYALTLKNPYCKSIFLPPALPHLPLECNCALLPGPVGDYTRRRMDDMSEAYDSAVLQVIKDWQQESDREFGVMWQPGSFIDLESWPIEALSPIDCFHPSEAAHQRVAAGLWNRLTMGLETKSRPIRWTEEVSVRCLEDDDRFGLGI</sequence>
<dbReference type="InterPro" id="IPR036514">
    <property type="entry name" value="SGNH_hydro_sf"/>
</dbReference>
<dbReference type="Pfam" id="PF00657">
    <property type="entry name" value="Lipase_GDSL"/>
    <property type="match status" value="1"/>
</dbReference>